<feature type="domain" description="Serine dehydratase-like alpha subunit" evidence="2">
    <location>
        <begin position="229"/>
        <end position="459"/>
    </location>
</feature>
<dbReference type="Pfam" id="PF03313">
    <property type="entry name" value="SDH_alpha"/>
    <property type="match status" value="1"/>
</dbReference>
<dbReference type="PIRSF" id="PIRSF006054">
    <property type="entry name" value="UCP006054"/>
    <property type="match status" value="1"/>
</dbReference>
<proteinExistence type="inferred from homology"/>
<dbReference type="STRING" id="742742.HMPREF9452_01640"/>
<dbReference type="InterPro" id="IPR005130">
    <property type="entry name" value="Ser_deHydtase-like_asu"/>
</dbReference>
<dbReference type="HOGENOM" id="CLU_051840_0_0_11"/>
<keyword evidence="4" id="KW-1185">Reference proteome</keyword>
<dbReference type="PANTHER" id="PTHR30501">
    <property type="entry name" value="UPF0597 PROTEIN YHAM"/>
    <property type="match status" value="1"/>
</dbReference>
<dbReference type="AlphaFoldDB" id="G1WJX7"/>
<dbReference type="eggNOG" id="COG3681">
    <property type="taxonomic scope" value="Bacteria"/>
</dbReference>
<sequence length="469" mass="48511">MADNTVENDINQMDERQRDEALCDLLNSELICALGCTEPIAVAYAAALARLVLGCEPETLEIECSGNIIKNVKSVTVPNSDGMRGVEAAAVLGAVGGNAAAALEVLETVTDADRAHARELLAKPDYCDVELVEGVPNLYIEVHARALGHVAEVAISEHHTNVVRCMRDGVPATQLCPAARGGDVVDACSGTCALMAAATPQDGEQKREAELSRPLGGLSMDVILDFAESGDISFAREALERQLTLNKDISDEGLANAWGAEVGRTLLATRGDDVACRARARAAAGSDARMSGCALPVTIVCGSGNQGITCAMPVFTYAEDLGIDRERTLRALALADLVAIHTKSYIGALSAFCGVVCAACGAGAAIAWMRGGSREQIGATVVNTLGNVGGIVCDGAKASCAAKISAAVDAAILGCDMALADRGFRAGEGVVQDTVEETIAAMGYVGRVGMKDTDVEILNIMIGKTEVDA</sequence>
<comment type="caution">
    <text evidence="3">The sequence shown here is derived from an EMBL/GenBank/DDBJ whole genome shotgun (WGS) entry which is preliminary data.</text>
</comment>
<organism evidence="3 4">
    <name type="scientific">Collinsella tanakaei YIT 12063</name>
    <dbReference type="NCBI Taxonomy" id="742742"/>
    <lineage>
        <taxon>Bacteria</taxon>
        <taxon>Bacillati</taxon>
        <taxon>Actinomycetota</taxon>
        <taxon>Coriobacteriia</taxon>
        <taxon>Coriobacteriales</taxon>
        <taxon>Coriobacteriaceae</taxon>
        <taxon>Collinsella</taxon>
    </lineage>
</organism>
<dbReference type="PANTHER" id="PTHR30501:SF2">
    <property type="entry name" value="UPF0597 PROTEIN YHAM"/>
    <property type="match status" value="1"/>
</dbReference>
<reference evidence="3 4" key="1">
    <citation type="submission" date="2011-06" db="EMBL/GenBank/DDBJ databases">
        <title>The Genome Sequence of Collinsella tanakaei YIT 12063.</title>
        <authorList>
            <consortium name="The Broad Institute Genome Sequencing Platform"/>
            <person name="Earl A."/>
            <person name="Ward D."/>
            <person name="Feldgarden M."/>
            <person name="Gevers D."/>
            <person name="Morotomi M."/>
            <person name="Young S.K."/>
            <person name="Zeng Q."/>
            <person name="Gargeya S."/>
            <person name="Fitzgerald M."/>
            <person name="Haas B."/>
            <person name="Abouelleil A."/>
            <person name="Alvarado L."/>
            <person name="Arachchi H.M."/>
            <person name="Berlin A."/>
            <person name="Brown A."/>
            <person name="Chapman S.B."/>
            <person name="Chen Z."/>
            <person name="Dunbar C."/>
            <person name="Freedman E."/>
            <person name="Gearin G."/>
            <person name="Gellesch M."/>
            <person name="Goldberg J."/>
            <person name="Griggs A."/>
            <person name="Gujja S."/>
            <person name="Heiman D."/>
            <person name="Howarth C."/>
            <person name="Larson L."/>
            <person name="Lui A."/>
            <person name="MacDonald P.J.P."/>
            <person name="Mehta T."/>
            <person name="Montmayeur A."/>
            <person name="Murphy C."/>
            <person name="Neiman D."/>
            <person name="Pearson M."/>
            <person name="Priest M."/>
            <person name="Roberts A."/>
            <person name="Saif S."/>
            <person name="Shea T."/>
            <person name="Shenoy N."/>
            <person name="Sisk P."/>
            <person name="Stolte C."/>
            <person name="Sykes S."/>
            <person name="Wortman J."/>
            <person name="Nusbaum C."/>
            <person name="Birren B."/>
        </authorList>
    </citation>
    <scope>NUCLEOTIDE SEQUENCE [LARGE SCALE GENOMIC DNA]</scope>
    <source>
        <strain evidence="3 4">YIT 12063</strain>
    </source>
</reference>
<dbReference type="HAMAP" id="MF_01845">
    <property type="entry name" value="UPF0597"/>
    <property type="match status" value="1"/>
</dbReference>
<dbReference type="EMBL" id="ADLS01000021">
    <property type="protein sequence ID" value="EGX69791.1"/>
    <property type="molecule type" value="Genomic_DNA"/>
</dbReference>
<dbReference type="GeneID" id="62759332"/>
<dbReference type="RefSeq" id="WP_009141674.1">
    <property type="nucleotide sequence ID" value="NZ_JH126471.1"/>
</dbReference>
<dbReference type="InterPro" id="IPR021144">
    <property type="entry name" value="UPF0597"/>
</dbReference>
<dbReference type="PATRIC" id="fig|742742.3.peg.1622"/>
<dbReference type="GO" id="GO:0019450">
    <property type="term" value="P:L-cysteine catabolic process to pyruvate"/>
    <property type="evidence" value="ECO:0007669"/>
    <property type="project" value="TreeGrafter"/>
</dbReference>
<evidence type="ECO:0000313" key="3">
    <source>
        <dbReference type="EMBL" id="EGX69791.1"/>
    </source>
</evidence>
<gene>
    <name evidence="3" type="ORF">HMPREF9452_01640</name>
</gene>
<evidence type="ECO:0000259" key="2">
    <source>
        <dbReference type="Pfam" id="PF03313"/>
    </source>
</evidence>
<dbReference type="GO" id="GO:0080146">
    <property type="term" value="F:L-cysteine desulfhydrase activity"/>
    <property type="evidence" value="ECO:0007669"/>
    <property type="project" value="TreeGrafter"/>
</dbReference>
<comment type="similarity">
    <text evidence="1">Belongs to the UPF0597 family.</text>
</comment>
<accession>G1WJX7</accession>
<name>G1WJX7_9ACTN</name>
<evidence type="ECO:0000256" key="1">
    <source>
        <dbReference type="HAMAP-Rule" id="MF_01845"/>
    </source>
</evidence>
<dbReference type="Proteomes" id="UP000004830">
    <property type="component" value="Unassembled WGS sequence"/>
</dbReference>
<protein>
    <recommendedName>
        <fullName evidence="1">UPF0597 protein HMPREF9452_01640</fullName>
    </recommendedName>
</protein>
<evidence type="ECO:0000313" key="4">
    <source>
        <dbReference type="Proteomes" id="UP000004830"/>
    </source>
</evidence>